<dbReference type="SUPFAM" id="SSF47459">
    <property type="entry name" value="HLH, helix-loop-helix DNA-binding domain"/>
    <property type="match status" value="1"/>
</dbReference>
<feature type="region of interest" description="Disordered" evidence="5">
    <location>
        <begin position="202"/>
        <end position="241"/>
    </location>
</feature>
<evidence type="ECO:0000256" key="2">
    <source>
        <dbReference type="ARBA" id="ARBA00023015"/>
    </source>
</evidence>
<evidence type="ECO:0000313" key="8">
    <source>
        <dbReference type="Proteomes" id="UP001318860"/>
    </source>
</evidence>
<dbReference type="Pfam" id="PF00010">
    <property type="entry name" value="HLH"/>
    <property type="match status" value="1"/>
</dbReference>
<feature type="compositionally biased region" description="Polar residues" evidence="5">
    <location>
        <begin position="46"/>
        <end position="56"/>
    </location>
</feature>
<keyword evidence="3" id="KW-0804">Transcription</keyword>
<feature type="compositionally biased region" description="Polar residues" evidence="5">
    <location>
        <begin position="203"/>
        <end position="220"/>
    </location>
</feature>
<dbReference type="PANTHER" id="PTHR46807:SF7">
    <property type="entry name" value="BHLH DOMAIN-CONTAINING PROTEIN"/>
    <property type="match status" value="1"/>
</dbReference>
<evidence type="ECO:0000256" key="1">
    <source>
        <dbReference type="ARBA" id="ARBA00004123"/>
    </source>
</evidence>
<comment type="caution">
    <text evidence="7">The sequence shown here is derived from an EMBL/GenBank/DDBJ whole genome shotgun (WGS) entry which is preliminary data.</text>
</comment>
<dbReference type="PROSITE" id="PS50888">
    <property type="entry name" value="BHLH"/>
    <property type="match status" value="1"/>
</dbReference>
<comment type="subcellular location">
    <subcellularLocation>
        <location evidence="1">Nucleus</location>
    </subcellularLocation>
</comment>
<evidence type="ECO:0000313" key="7">
    <source>
        <dbReference type="EMBL" id="KAK6142384.1"/>
    </source>
</evidence>
<evidence type="ECO:0000256" key="3">
    <source>
        <dbReference type="ARBA" id="ARBA00023163"/>
    </source>
</evidence>
<dbReference type="InterPro" id="IPR036638">
    <property type="entry name" value="HLH_DNA-bd_sf"/>
</dbReference>
<evidence type="ECO:0000259" key="6">
    <source>
        <dbReference type="PROSITE" id="PS50888"/>
    </source>
</evidence>
<reference evidence="7 8" key="1">
    <citation type="journal article" date="2021" name="Comput. Struct. Biotechnol. J.">
        <title>De novo genome assembly of the potent medicinal plant Rehmannia glutinosa using nanopore technology.</title>
        <authorList>
            <person name="Ma L."/>
            <person name="Dong C."/>
            <person name="Song C."/>
            <person name="Wang X."/>
            <person name="Zheng X."/>
            <person name="Niu Y."/>
            <person name="Chen S."/>
            <person name="Feng W."/>
        </authorList>
    </citation>
    <scope>NUCLEOTIDE SEQUENCE [LARGE SCALE GENOMIC DNA]</scope>
    <source>
        <strain evidence="7">DH-2019</strain>
    </source>
</reference>
<feature type="region of interest" description="Disordered" evidence="5">
    <location>
        <begin position="28"/>
        <end position="56"/>
    </location>
</feature>
<dbReference type="EMBL" id="JABTTQ020000013">
    <property type="protein sequence ID" value="KAK6142384.1"/>
    <property type="molecule type" value="Genomic_DNA"/>
</dbReference>
<dbReference type="Proteomes" id="UP001318860">
    <property type="component" value="Unassembled WGS sequence"/>
</dbReference>
<dbReference type="PANTHER" id="PTHR46807">
    <property type="entry name" value="TRANSCRIPTION FACTOR PIF3"/>
    <property type="match status" value="1"/>
</dbReference>
<dbReference type="InterPro" id="IPR047265">
    <property type="entry name" value="PIF1-like_bHLH"/>
</dbReference>
<dbReference type="CDD" id="cd11445">
    <property type="entry name" value="bHLH_AtPIF_like"/>
    <property type="match status" value="1"/>
</dbReference>
<feature type="domain" description="BHLH" evidence="6">
    <location>
        <begin position="226"/>
        <end position="275"/>
    </location>
</feature>
<dbReference type="SMART" id="SM00353">
    <property type="entry name" value="HLH"/>
    <property type="match status" value="1"/>
</dbReference>
<protein>
    <recommendedName>
        <fullName evidence="6">BHLH domain-containing protein</fullName>
    </recommendedName>
</protein>
<sequence>MRTEAERTRVSDGLVELLWENGEVILQSQTHHKPTNDTTKSKKLDQSTSRAIDNSTNSIRDYDETVSWSHCAIDHESFEKQFFANFSNHVEANKLSAQFEDVDFFEFSASDDNQIFPSSQHPDFDPIPLPPPRFETFDSAQKHQKVDKNYCARKVATQSESNEQIITSCGGSDSSLLKTRMHCNDTNRRKRKTRDVEECECQSDATQLESSGHKSSLKSGTSRRSRVPQVHNLSERKRRDRINEKMRALQELIPHSNKSGKASVLDEAIQYMKSLQLQLQFMWIRSGMQQYYTSRLGIGIGPPMLSSFQNLMRPSRLPLVDQAITIPNQATIGQNLVSNSVNYQNQTQSPGFREHNSTWYQLNNISNFAATL</sequence>
<organism evidence="7 8">
    <name type="scientific">Rehmannia glutinosa</name>
    <name type="common">Chinese foxglove</name>
    <dbReference type="NCBI Taxonomy" id="99300"/>
    <lineage>
        <taxon>Eukaryota</taxon>
        <taxon>Viridiplantae</taxon>
        <taxon>Streptophyta</taxon>
        <taxon>Embryophyta</taxon>
        <taxon>Tracheophyta</taxon>
        <taxon>Spermatophyta</taxon>
        <taxon>Magnoliopsida</taxon>
        <taxon>eudicotyledons</taxon>
        <taxon>Gunneridae</taxon>
        <taxon>Pentapetalae</taxon>
        <taxon>asterids</taxon>
        <taxon>lamiids</taxon>
        <taxon>Lamiales</taxon>
        <taxon>Orobanchaceae</taxon>
        <taxon>Rehmannieae</taxon>
        <taxon>Rehmannia</taxon>
    </lineage>
</organism>
<keyword evidence="8" id="KW-1185">Reference proteome</keyword>
<proteinExistence type="predicted"/>
<keyword evidence="4" id="KW-0539">Nucleus</keyword>
<keyword evidence="2" id="KW-0805">Transcription regulation</keyword>
<gene>
    <name evidence="7" type="ORF">DH2020_022732</name>
</gene>
<evidence type="ECO:0000256" key="5">
    <source>
        <dbReference type="SAM" id="MobiDB-lite"/>
    </source>
</evidence>
<dbReference type="InterPro" id="IPR044273">
    <property type="entry name" value="PIF3-like"/>
</dbReference>
<evidence type="ECO:0000256" key="4">
    <source>
        <dbReference type="ARBA" id="ARBA00023242"/>
    </source>
</evidence>
<name>A0ABR0W8G5_REHGL</name>
<accession>A0ABR0W8G5</accession>
<dbReference type="InterPro" id="IPR011598">
    <property type="entry name" value="bHLH_dom"/>
</dbReference>
<dbReference type="Gene3D" id="4.10.280.10">
    <property type="entry name" value="Helix-loop-helix DNA-binding domain"/>
    <property type="match status" value="1"/>
</dbReference>